<keyword evidence="3" id="KW-0804">Transcription</keyword>
<dbReference type="PANTHER" id="PTHR44688">
    <property type="entry name" value="DNA-BINDING TRANSCRIPTIONAL ACTIVATOR DEVR_DOSR"/>
    <property type="match status" value="1"/>
</dbReference>
<protein>
    <recommendedName>
        <fullName evidence="5">HTH luxR-type domain-containing protein</fullName>
    </recommendedName>
</protein>
<dbReference type="PROSITE" id="PS50043">
    <property type="entry name" value="HTH_LUXR_2"/>
    <property type="match status" value="1"/>
</dbReference>
<reference evidence="6 7" key="1">
    <citation type="submission" date="2019-01" db="EMBL/GenBank/DDBJ databases">
        <authorList>
            <person name="Chen W.-M."/>
        </authorList>
    </citation>
    <scope>NUCLEOTIDE SEQUENCE [LARGE SCALE GENOMIC DNA]</scope>
    <source>
        <strain evidence="6 7">KYPY4</strain>
    </source>
</reference>
<dbReference type="InterPro" id="IPR000792">
    <property type="entry name" value="Tscrpt_reg_LuxR_C"/>
</dbReference>
<evidence type="ECO:0000256" key="1">
    <source>
        <dbReference type="ARBA" id="ARBA00023015"/>
    </source>
</evidence>
<keyword evidence="1" id="KW-0805">Transcription regulation</keyword>
<dbReference type="Pfam" id="PF00196">
    <property type="entry name" value="GerE"/>
    <property type="match status" value="1"/>
</dbReference>
<proteinExistence type="predicted"/>
<organism evidence="6 7">
    <name type="scientific">Rubrivivax rivuli</name>
    <dbReference type="NCBI Taxonomy" id="1862385"/>
    <lineage>
        <taxon>Bacteria</taxon>
        <taxon>Pseudomonadati</taxon>
        <taxon>Pseudomonadota</taxon>
        <taxon>Betaproteobacteria</taxon>
        <taxon>Burkholderiales</taxon>
        <taxon>Sphaerotilaceae</taxon>
        <taxon>Rubrivivax</taxon>
    </lineage>
</organism>
<accession>A0A437REH2</accession>
<dbReference type="CDD" id="cd06170">
    <property type="entry name" value="LuxR_C_like"/>
    <property type="match status" value="1"/>
</dbReference>
<dbReference type="AlphaFoldDB" id="A0A437REH2"/>
<feature type="region of interest" description="Disordered" evidence="4">
    <location>
        <begin position="1"/>
        <end position="30"/>
    </location>
</feature>
<feature type="domain" description="HTH luxR-type" evidence="5">
    <location>
        <begin position="226"/>
        <end position="291"/>
    </location>
</feature>
<name>A0A437REH2_9BURK</name>
<dbReference type="GO" id="GO:0006355">
    <property type="term" value="P:regulation of DNA-templated transcription"/>
    <property type="evidence" value="ECO:0007669"/>
    <property type="project" value="InterPro"/>
</dbReference>
<evidence type="ECO:0000259" key="5">
    <source>
        <dbReference type="PROSITE" id="PS50043"/>
    </source>
</evidence>
<evidence type="ECO:0000313" key="7">
    <source>
        <dbReference type="Proteomes" id="UP000285575"/>
    </source>
</evidence>
<dbReference type="InterPro" id="IPR036388">
    <property type="entry name" value="WH-like_DNA-bd_sf"/>
</dbReference>
<evidence type="ECO:0000256" key="3">
    <source>
        <dbReference type="ARBA" id="ARBA00023163"/>
    </source>
</evidence>
<dbReference type="PRINTS" id="PR00038">
    <property type="entry name" value="HTHLUXR"/>
</dbReference>
<comment type="caution">
    <text evidence="6">The sequence shown here is derived from an EMBL/GenBank/DDBJ whole genome shotgun (WGS) entry which is preliminary data.</text>
</comment>
<dbReference type="SMART" id="SM00421">
    <property type="entry name" value="HTH_LUXR"/>
    <property type="match status" value="1"/>
</dbReference>
<gene>
    <name evidence="6" type="ORF">EOE66_13225</name>
</gene>
<dbReference type="RefSeq" id="WP_128229188.1">
    <property type="nucleotide sequence ID" value="NZ_SACR01000004.1"/>
</dbReference>
<dbReference type="OrthoDB" id="135231at2"/>
<dbReference type="GO" id="GO:0003677">
    <property type="term" value="F:DNA binding"/>
    <property type="evidence" value="ECO:0007669"/>
    <property type="project" value="UniProtKB-KW"/>
</dbReference>
<dbReference type="Proteomes" id="UP000285575">
    <property type="component" value="Unassembled WGS sequence"/>
</dbReference>
<dbReference type="SUPFAM" id="SSF46894">
    <property type="entry name" value="C-terminal effector domain of the bipartite response regulators"/>
    <property type="match status" value="1"/>
</dbReference>
<keyword evidence="2" id="KW-0238">DNA-binding</keyword>
<evidence type="ECO:0000313" key="6">
    <source>
        <dbReference type="EMBL" id="RVU45114.1"/>
    </source>
</evidence>
<evidence type="ECO:0000256" key="2">
    <source>
        <dbReference type="ARBA" id="ARBA00023125"/>
    </source>
</evidence>
<dbReference type="InterPro" id="IPR016032">
    <property type="entry name" value="Sig_transdc_resp-reg_C-effctor"/>
</dbReference>
<dbReference type="PANTHER" id="PTHR44688:SF16">
    <property type="entry name" value="DNA-BINDING TRANSCRIPTIONAL ACTIVATOR DEVR_DOSR"/>
    <property type="match status" value="1"/>
</dbReference>
<evidence type="ECO:0000256" key="4">
    <source>
        <dbReference type="SAM" id="MobiDB-lite"/>
    </source>
</evidence>
<keyword evidence="7" id="KW-1185">Reference proteome</keyword>
<dbReference type="Gene3D" id="1.10.10.10">
    <property type="entry name" value="Winged helix-like DNA-binding domain superfamily/Winged helix DNA-binding domain"/>
    <property type="match status" value="1"/>
</dbReference>
<sequence>MNTTPTPSEAILKPAQLPPDDERASSGAHLSARDSEALVRLVETAPAVLRRSQFFVWSQGSLSALLPHQVLVCGAYSRAQRRLCFTAFQSVVLPPPALQALTDNEGSLLEAVSAAWVRGGARALALDPERLPAAAQGAAASVTQVLGKNPWLLHGVARPQRPMELESLFLLLGAPASAARAGESLLHLERLMPYLHATWRNVEINEILSKRGSPEAVMQPDIAAAAPAASQPLTERERQILRCAREGQSNQEIGLNLGISALTVKNHIQKILRKLSASNRAHAVAMAMSRGLL</sequence>
<dbReference type="EMBL" id="SACR01000004">
    <property type="protein sequence ID" value="RVU45114.1"/>
    <property type="molecule type" value="Genomic_DNA"/>
</dbReference>